<evidence type="ECO:0000256" key="5">
    <source>
        <dbReference type="ARBA" id="ARBA00022989"/>
    </source>
</evidence>
<feature type="transmembrane region" description="Helical" evidence="9">
    <location>
        <begin position="359"/>
        <end position="384"/>
    </location>
</feature>
<dbReference type="GO" id="GO:0005886">
    <property type="term" value="C:plasma membrane"/>
    <property type="evidence" value="ECO:0007669"/>
    <property type="project" value="TreeGrafter"/>
</dbReference>
<protein>
    <recommendedName>
        <fullName evidence="12">Cytosine-purine permease</fullName>
    </recommendedName>
</protein>
<dbReference type="GO" id="GO:0022857">
    <property type="term" value="F:transmembrane transporter activity"/>
    <property type="evidence" value="ECO:0007669"/>
    <property type="project" value="InterPro"/>
</dbReference>
<feature type="transmembrane region" description="Helical" evidence="9">
    <location>
        <begin position="158"/>
        <end position="177"/>
    </location>
</feature>
<dbReference type="AlphaFoldDB" id="A0A316VGJ4"/>
<feature type="transmembrane region" description="Helical" evidence="9">
    <location>
        <begin position="465"/>
        <end position="483"/>
    </location>
</feature>
<evidence type="ECO:0000256" key="7">
    <source>
        <dbReference type="PIRNR" id="PIRNR002744"/>
    </source>
</evidence>
<name>A0A316VGJ4_9BASI</name>
<dbReference type="PANTHER" id="PTHR31806:SF5">
    <property type="entry name" value="PURINE-CYTOSINE PERMEASE FCY21"/>
    <property type="match status" value="1"/>
</dbReference>
<feature type="region of interest" description="Disordered" evidence="8">
    <location>
        <begin position="1"/>
        <end position="46"/>
    </location>
</feature>
<evidence type="ECO:0000256" key="1">
    <source>
        <dbReference type="ARBA" id="ARBA00004141"/>
    </source>
</evidence>
<evidence type="ECO:0000313" key="10">
    <source>
        <dbReference type="EMBL" id="PWN36404.1"/>
    </source>
</evidence>
<keyword evidence="11" id="KW-1185">Reference proteome</keyword>
<feature type="compositionally biased region" description="Basic and acidic residues" evidence="8">
    <location>
        <begin position="1"/>
        <end position="14"/>
    </location>
</feature>
<dbReference type="OrthoDB" id="2116389at2759"/>
<feature type="transmembrane region" description="Helical" evidence="9">
    <location>
        <begin position="396"/>
        <end position="418"/>
    </location>
</feature>
<keyword evidence="4 9" id="KW-0812">Transmembrane</keyword>
<keyword evidence="6 7" id="KW-0472">Membrane</keyword>
<feature type="transmembrane region" description="Helical" evidence="9">
    <location>
        <begin position="228"/>
        <end position="245"/>
    </location>
</feature>
<feature type="transmembrane region" description="Helical" evidence="9">
    <location>
        <begin position="123"/>
        <end position="146"/>
    </location>
</feature>
<reference evidence="10 11" key="1">
    <citation type="journal article" date="2018" name="Mol. Biol. Evol.">
        <title>Broad Genomic Sampling Reveals a Smut Pathogenic Ancestry of the Fungal Clade Ustilaginomycotina.</title>
        <authorList>
            <person name="Kijpornyongpan T."/>
            <person name="Mondo S.J."/>
            <person name="Barry K."/>
            <person name="Sandor L."/>
            <person name="Lee J."/>
            <person name="Lipzen A."/>
            <person name="Pangilinan J."/>
            <person name="LaButti K."/>
            <person name="Hainaut M."/>
            <person name="Henrissat B."/>
            <person name="Grigoriev I.V."/>
            <person name="Spatafora J.W."/>
            <person name="Aime M.C."/>
        </authorList>
    </citation>
    <scope>NUCLEOTIDE SEQUENCE [LARGE SCALE GENOMIC DNA]</scope>
    <source>
        <strain evidence="10 11">MCA 3882</strain>
    </source>
</reference>
<evidence type="ECO:0000256" key="2">
    <source>
        <dbReference type="ARBA" id="ARBA00008974"/>
    </source>
</evidence>
<feature type="transmembrane region" description="Helical" evidence="9">
    <location>
        <begin position="265"/>
        <end position="287"/>
    </location>
</feature>
<comment type="subcellular location">
    <subcellularLocation>
        <location evidence="1">Membrane</location>
        <topology evidence="1">Multi-pass membrane protein</topology>
    </subcellularLocation>
</comment>
<feature type="transmembrane region" description="Helical" evidence="9">
    <location>
        <begin position="197"/>
        <end position="216"/>
    </location>
</feature>
<dbReference type="GeneID" id="37021906"/>
<feature type="transmembrane region" description="Helical" evidence="9">
    <location>
        <begin position="424"/>
        <end position="445"/>
    </location>
</feature>
<proteinExistence type="inferred from homology"/>
<keyword evidence="3 7" id="KW-0813">Transport</keyword>
<evidence type="ECO:0000256" key="9">
    <source>
        <dbReference type="SAM" id="Phobius"/>
    </source>
</evidence>
<dbReference type="Gene3D" id="1.10.4160.10">
    <property type="entry name" value="Hydantoin permease"/>
    <property type="match status" value="1"/>
</dbReference>
<gene>
    <name evidence="10" type="ORF">FA14DRAFT_168048</name>
</gene>
<dbReference type="Proteomes" id="UP000245771">
    <property type="component" value="Unassembled WGS sequence"/>
</dbReference>
<feature type="transmembrane region" description="Helical" evidence="9">
    <location>
        <begin position="503"/>
        <end position="521"/>
    </location>
</feature>
<evidence type="ECO:0000256" key="6">
    <source>
        <dbReference type="ARBA" id="ARBA00023136"/>
    </source>
</evidence>
<evidence type="ECO:0000256" key="3">
    <source>
        <dbReference type="ARBA" id="ARBA00022448"/>
    </source>
</evidence>
<dbReference type="InParanoid" id="A0A316VGJ4"/>
<evidence type="ECO:0008006" key="12">
    <source>
        <dbReference type="Google" id="ProtNLM"/>
    </source>
</evidence>
<evidence type="ECO:0000313" key="11">
    <source>
        <dbReference type="Proteomes" id="UP000245771"/>
    </source>
</evidence>
<evidence type="ECO:0000256" key="4">
    <source>
        <dbReference type="ARBA" id="ARBA00022692"/>
    </source>
</evidence>
<sequence>MDVIDHNAELERQTSEMANGPSHQKDADPEKVDSHSISDTSNPDQKRTIEQNAILRNLQRAAEFLSRFNIESIGIAPLRKEQRIVRQWWSPGLLWFSANVNVLTFSGGTLAPSLGLGMVASQITILLFSAVLSIPAAYFSCFGPQLGMRQMVQARFSWGYFPTCIACLLNAAGMIGFTTLNNILGGQTLSAVPKDNTLSATVGIVIIAVVSLLVSFSGIRVLHLFERWLWLPVLICFCILIGLAGTGPEGLHIPTNDAPLEARAVLGMGAVVAGYLVAWAPLGSDVTHYIAPDVPSYKIFVAVFLGFFLSTAPIMMLGAAFAISAKDIPAWESALQVSNGALYDVILTGPGGVGNFGRFLLVILALSAIGNIAATLYSFGLTLQTLLPLLGYVPRFIWPVLATAIVLPLAIVGADHFYTTLSNFSAVLGYWASLFVAVVLMEHVFIRKRNFDSYDTSVWNDYRKLPLGIAALVSAILSLGLVIPSMDQVWFSGPIAQKSGDLGFELGFVICCIIYVPLRLLERHLTGR</sequence>
<dbReference type="EMBL" id="KZ819603">
    <property type="protein sequence ID" value="PWN36404.1"/>
    <property type="molecule type" value="Genomic_DNA"/>
</dbReference>
<dbReference type="InterPro" id="IPR026030">
    <property type="entry name" value="Pur-cyt_permease_Fcy2/21/22"/>
</dbReference>
<feature type="compositionally biased region" description="Basic and acidic residues" evidence="8">
    <location>
        <begin position="23"/>
        <end position="36"/>
    </location>
</feature>
<dbReference type="Pfam" id="PF02133">
    <property type="entry name" value="Transp_cyt_pur"/>
    <property type="match status" value="1"/>
</dbReference>
<keyword evidence="5 9" id="KW-1133">Transmembrane helix</keyword>
<accession>A0A316VGJ4</accession>
<feature type="transmembrane region" description="Helical" evidence="9">
    <location>
        <begin position="88"/>
        <end position="111"/>
    </location>
</feature>
<dbReference type="InterPro" id="IPR001248">
    <property type="entry name" value="Pur-cyt_permease"/>
</dbReference>
<dbReference type="RefSeq" id="XP_025356706.1">
    <property type="nucleotide sequence ID" value="XM_025500125.1"/>
</dbReference>
<comment type="similarity">
    <text evidence="2 7">Belongs to the purine-cytosine permease (2.A.39) family.</text>
</comment>
<dbReference type="STRING" id="1280837.A0A316VGJ4"/>
<organism evidence="10 11">
    <name type="scientific">Meira miltonrushii</name>
    <dbReference type="NCBI Taxonomy" id="1280837"/>
    <lineage>
        <taxon>Eukaryota</taxon>
        <taxon>Fungi</taxon>
        <taxon>Dikarya</taxon>
        <taxon>Basidiomycota</taxon>
        <taxon>Ustilaginomycotina</taxon>
        <taxon>Exobasidiomycetes</taxon>
        <taxon>Exobasidiales</taxon>
        <taxon>Brachybasidiaceae</taxon>
        <taxon>Meira</taxon>
    </lineage>
</organism>
<dbReference type="PANTHER" id="PTHR31806">
    <property type="entry name" value="PURINE-CYTOSINE PERMEASE FCY2-RELATED"/>
    <property type="match status" value="1"/>
</dbReference>
<dbReference type="PIRSF" id="PIRSF002744">
    <property type="entry name" value="Pur-cyt_permease"/>
    <property type="match status" value="1"/>
</dbReference>
<evidence type="ECO:0000256" key="8">
    <source>
        <dbReference type="SAM" id="MobiDB-lite"/>
    </source>
</evidence>
<feature type="transmembrane region" description="Helical" evidence="9">
    <location>
        <begin position="299"/>
        <end position="323"/>
    </location>
</feature>